<gene>
    <name evidence="1" type="ORF">QFC21_007350</name>
</gene>
<reference evidence="1" key="1">
    <citation type="submission" date="2023-04" db="EMBL/GenBank/DDBJ databases">
        <title>Draft Genome sequencing of Naganishia species isolated from polar environments using Oxford Nanopore Technology.</title>
        <authorList>
            <person name="Leo P."/>
            <person name="Venkateswaran K."/>
        </authorList>
    </citation>
    <scope>NUCLEOTIDE SEQUENCE</scope>
    <source>
        <strain evidence="1">MNA-CCFEE 5423</strain>
    </source>
</reference>
<dbReference type="Proteomes" id="UP001227268">
    <property type="component" value="Unassembled WGS sequence"/>
</dbReference>
<name>A0ACC2UVR3_9TREE</name>
<evidence type="ECO:0000313" key="2">
    <source>
        <dbReference type="Proteomes" id="UP001227268"/>
    </source>
</evidence>
<comment type="caution">
    <text evidence="1">The sequence shown here is derived from an EMBL/GenBank/DDBJ whole genome shotgun (WGS) entry which is preliminary data.</text>
</comment>
<keyword evidence="2" id="KW-1185">Reference proteome</keyword>
<evidence type="ECO:0000313" key="1">
    <source>
        <dbReference type="EMBL" id="KAJ9090943.1"/>
    </source>
</evidence>
<proteinExistence type="predicted"/>
<accession>A0ACC2UVR3</accession>
<dbReference type="EMBL" id="JASBWT010000075">
    <property type="protein sequence ID" value="KAJ9090943.1"/>
    <property type="molecule type" value="Genomic_DNA"/>
</dbReference>
<sequence length="83" mass="9561">MDDETTRYFLARFISSLGACSVTDRRVVKSKKGTLDQTSHKKMTERRIIHVMRHEMVSRTEALGANQLPSMVLSWREKPVLTP</sequence>
<protein>
    <submittedName>
        <fullName evidence="1">Uncharacterized protein</fullName>
    </submittedName>
</protein>
<organism evidence="1 2">
    <name type="scientific">Naganishia friedmannii</name>
    <dbReference type="NCBI Taxonomy" id="89922"/>
    <lineage>
        <taxon>Eukaryota</taxon>
        <taxon>Fungi</taxon>
        <taxon>Dikarya</taxon>
        <taxon>Basidiomycota</taxon>
        <taxon>Agaricomycotina</taxon>
        <taxon>Tremellomycetes</taxon>
        <taxon>Filobasidiales</taxon>
        <taxon>Filobasidiaceae</taxon>
        <taxon>Naganishia</taxon>
    </lineage>
</organism>